<organism evidence="1 2">
    <name type="scientific">Citrus sinensis</name>
    <name type="common">Sweet orange</name>
    <name type="synonym">Citrus aurantium var. sinensis</name>
    <dbReference type="NCBI Taxonomy" id="2711"/>
    <lineage>
        <taxon>Eukaryota</taxon>
        <taxon>Viridiplantae</taxon>
        <taxon>Streptophyta</taxon>
        <taxon>Embryophyta</taxon>
        <taxon>Tracheophyta</taxon>
        <taxon>Spermatophyta</taxon>
        <taxon>Magnoliopsida</taxon>
        <taxon>eudicotyledons</taxon>
        <taxon>Gunneridae</taxon>
        <taxon>Pentapetalae</taxon>
        <taxon>rosids</taxon>
        <taxon>malvids</taxon>
        <taxon>Sapindales</taxon>
        <taxon>Rutaceae</taxon>
        <taxon>Aurantioideae</taxon>
        <taxon>Citrus</taxon>
    </lineage>
</organism>
<dbReference type="Proteomes" id="UP000829398">
    <property type="component" value="Chromosome 5"/>
</dbReference>
<keyword evidence="2" id="KW-1185">Reference proteome</keyword>
<protein>
    <submittedName>
        <fullName evidence="1">N-acetylglucosaminylphosphatidylinositol deacetylase</fullName>
    </submittedName>
</protein>
<name>A0ACB8KYN2_CITSI</name>
<evidence type="ECO:0000313" key="2">
    <source>
        <dbReference type="Proteomes" id="UP000829398"/>
    </source>
</evidence>
<dbReference type="EMBL" id="CM039174">
    <property type="protein sequence ID" value="KAH9759527.1"/>
    <property type="molecule type" value="Genomic_DNA"/>
</dbReference>
<accession>A0ACB8KYN2</accession>
<proteinExistence type="predicted"/>
<comment type="caution">
    <text evidence="1">The sequence shown here is derived from an EMBL/GenBank/DDBJ whole genome shotgun (WGS) entry which is preliminary data.</text>
</comment>
<evidence type="ECO:0000313" key="1">
    <source>
        <dbReference type="EMBL" id="KAH9759527.1"/>
    </source>
</evidence>
<sequence length="165" mass="19001">MCCWLLLTQMMNLCNADGMGNIRKDELHRACAVLKIPLEQVKVLDLVDFQDGFDKLWNHKSLAKIVEEEVVNCSIDLIITFDNYGVSGHCNHRDVHHGIWSYLNGTSERNIEAWELMTTNILRKYSGPLDIWLSILSATQYRRGQVPEAVCIILQLYLCKHPQKD</sequence>
<reference evidence="2" key="1">
    <citation type="journal article" date="2023" name="Hortic. Res.">
        <title>A chromosome-level phased genome enabling allele-level studies in sweet orange: a case study on citrus Huanglongbing tolerance.</title>
        <authorList>
            <person name="Wu B."/>
            <person name="Yu Q."/>
            <person name="Deng Z."/>
            <person name="Duan Y."/>
            <person name="Luo F."/>
            <person name="Gmitter F. Jr."/>
        </authorList>
    </citation>
    <scope>NUCLEOTIDE SEQUENCE [LARGE SCALE GENOMIC DNA]</scope>
    <source>
        <strain evidence="2">cv. Valencia</strain>
    </source>
</reference>
<gene>
    <name evidence="1" type="ORF">KPL71_017009</name>
</gene>